<evidence type="ECO:0000313" key="2">
    <source>
        <dbReference type="Proteomes" id="UP001501231"/>
    </source>
</evidence>
<dbReference type="Proteomes" id="UP001501231">
    <property type="component" value="Unassembled WGS sequence"/>
</dbReference>
<organism evidence="1 2">
    <name type="scientific">Actinomadura vinacea</name>
    <dbReference type="NCBI Taxonomy" id="115336"/>
    <lineage>
        <taxon>Bacteria</taxon>
        <taxon>Bacillati</taxon>
        <taxon>Actinomycetota</taxon>
        <taxon>Actinomycetes</taxon>
        <taxon>Streptosporangiales</taxon>
        <taxon>Thermomonosporaceae</taxon>
        <taxon>Actinomadura</taxon>
    </lineage>
</organism>
<gene>
    <name evidence="1" type="ORF">GCM10010191_09850</name>
</gene>
<keyword evidence="2" id="KW-1185">Reference proteome</keyword>
<accession>A0ABP5VK42</accession>
<sequence>MEALLSTAPDKNTITGPVILAGAGLGTGLLASAAWQLDHALGLTFL</sequence>
<proteinExistence type="predicted"/>
<evidence type="ECO:0000313" key="1">
    <source>
        <dbReference type="EMBL" id="GAA2404194.1"/>
    </source>
</evidence>
<comment type="caution">
    <text evidence="1">The sequence shown here is derived from an EMBL/GenBank/DDBJ whole genome shotgun (WGS) entry which is preliminary data.</text>
</comment>
<name>A0ABP5VK42_9ACTN</name>
<dbReference type="RefSeq" id="WP_344587238.1">
    <property type="nucleotide sequence ID" value="NZ_BAAARW010000003.1"/>
</dbReference>
<reference evidence="2" key="1">
    <citation type="journal article" date="2019" name="Int. J. Syst. Evol. Microbiol.">
        <title>The Global Catalogue of Microorganisms (GCM) 10K type strain sequencing project: providing services to taxonomists for standard genome sequencing and annotation.</title>
        <authorList>
            <consortium name="The Broad Institute Genomics Platform"/>
            <consortium name="The Broad Institute Genome Sequencing Center for Infectious Disease"/>
            <person name="Wu L."/>
            <person name="Ma J."/>
        </authorList>
    </citation>
    <scope>NUCLEOTIDE SEQUENCE [LARGE SCALE GENOMIC DNA]</scope>
    <source>
        <strain evidence="2">JCM 3325</strain>
    </source>
</reference>
<protein>
    <submittedName>
        <fullName evidence="1">Uncharacterized protein</fullName>
    </submittedName>
</protein>
<dbReference type="EMBL" id="BAAARW010000003">
    <property type="protein sequence ID" value="GAA2404194.1"/>
    <property type="molecule type" value="Genomic_DNA"/>
</dbReference>